<dbReference type="Gene3D" id="2.60.40.10">
    <property type="entry name" value="Immunoglobulins"/>
    <property type="match status" value="1"/>
</dbReference>
<keyword evidence="8" id="KW-1185">Reference proteome</keyword>
<dbReference type="PANTHER" id="PTHR20930">
    <property type="entry name" value="OVARIAN CARCINOMA ANTIGEN CA125-RELATED"/>
    <property type="match status" value="1"/>
</dbReference>
<dbReference type="CDD" id="cd02249">
    <property type="entry name" value="ZZ"/>
    <property type="match status" value="1"/>
</dbReference>
<dbReference type="InterPro" id="IPR000433">
    <property type="entry name" value="Znf_ZZ"/>
</dbReference>
<dbReference type="PROSITE" id="PS01357">
    <property type="entry name" value="ZF_ZZ_1"/>
    <property type="match status" value="2"/>
</dbReference>
<dbReference type="InterPro" id="IPR032350">
    <property type="entry name" value="Nbr1_FW"/>
</dbReference>
<sequence length="809" mass="89167">MNTSSSYMHCIVKASLEGEHRRFTFCSLDPANIPKETAKLSFEALHSKLCLLFSQQALKIQYVEQSGAQRLIQQDADVVAAVLSSSGLVPPTATLMVLKLSVTSSPPQDVAPTCKAKQHCEKGKTDACKKSVCNRDNPKKTTCNNSSSNPPKKQTCNNTAKKQTCTNANNNGNCKKKDVCATKAFDKPCKKAPCSPKPRCEEVVHANVLCDVCMDTIKGIRFKCQDCDNYDLCQACHPLAAERYHPKHTFTAIEKPLGGSSRSSVISNSCPRTDAKPVEHGAYCDICTIVITGVRHKCFQCPDYDLCEECLPLAKVHHRGHSFVPISYPGELSFRVDYTPHYGIVCDGCEGEITGIRYKCGNCPDYDLCGNCESSPFLRHDSKHIFLKIRRPIQSRMSPPVPLLPMMYERGWGRTVTASNSRQATTMNAAFPKATRLPTPEKKENAITEEIDASASISDQSDAVAPIVPTVALNLDEEEKKEEENEEEENKNEEEENENEQEEEKEKEDEEEEEEEEEGKEEEDEEVLTVPSETTAPVEPVAPTEISTTSEPDTQPTKVTAMFVKDININDGTVIQAGSQFLKIWEVSNPGTGQWPKNTVLQFVGGDRMFADVDTNKTAPYFQISLAAVGESVCVTADLKAPPQPGRYVSYWRLVAPDGEPFGHCIWCDIVVEEGSESGSDSLGSSTMIFPVVDCQNIKKSWSRGLPNPDELTETCSVRTTITTSASGTYAEPIRATSSVTDDQLSTTSGQYTSHSLASSILGRDESVDDRVDVDIDNDDISTERFFSDDDEFVVVDTDGERSEIGFRD</sequence>
<feature type="domain" description="ZZ-type" evidence="6">
    <location>
        <begin position="205"/>
        <end position="258"/>
    </location>
</feature>
<evidence type="ECO:0000256" key="1">
    <source>
        <dbReference type="ARBA" id="ARBA00022723"/>
    </source>
</evidence>
<dbReference type="CDD" id="cd14947">
    <property type="entry name" value="NBR1_like"/>
    <property type="match status" value="1"/>
</dbReference>
<reference evidence="7" key="1">
    <citation type="journal article" date="2020" name="Fungal Divers.">
        <title>Resolving the Mortierellaceae phylogeny through synthesis of multi-gene phylogenetics and phylogenomics.</title>
        <authorList>
            <person name="Vandepol N."/>
            <person name="Liber J."/>
            <person name="Desiro A."/>
            <person name="Na H."/>
            <person name="Kennedy M."/>
            <person name="Barry K."/>
            <person name="Grigoriev I.V."/>
            <person name="Miller A.N."/>
            <person name="O'Donnell K."/>
            <person name="Stajich J.E."/>
            <person name="Bonito G."/>
        </authorList>
    </citation>
    <scope>NUCLEOTIDE SEQUENCE</scope>
    <source>
        <strain evidence="7">NRRL 28262</strain>
    </source>
</reference>
<dbReference type="Pfam" id="PF16158">
    <property type="entry name" value="N_BRCA1_IG"/>
    <property type="match status" value="1"/>
</dbReference>
<proteinExistence type="predicted"/>
<dbReference type="CDD" id="cd02340">
    <property type="entry name" value="ZZ_NBR1_like"/>
    <property type="match status" value="2"/>
</dbReference>
<evidence type="ECO:0000256" key="2">
    <source>
        <dbReference type="ARBA" id="ARBA00022771"/>
    </source>
</evidence>
<accession>A0AAD4H312</accession>
<dbReference type="SMART" id="SM00291">
    <property type="entry name" value="ZnF_ZZ"/>
    <property type="match status" value="3"/>
</dbReference>
<dbReference type="GO" id="GO:0008270">
    <property type="term" value="F:zinc ion binding"/>
    <property type="evidence" value="ECO:0007669"/>
    <property type="project" value="UniProtKB-KW"/>
</dbReference>
<organism evidence="7 8">
    <name type="scientific">Linnemannia exigua</name>
    <dbReference type="NCBI Taxonomy" id="604196"/>
    <lineage>
        <taxon>Eukaryota</taxon>
        <taxon>Fungi</taxon>
        <taxon>Fungi incertae sedis</taxon>
        <taxon>Mucoromycota</taxon>
        <taxon>Mortierellomycotina</taxon>
        <taxon>Mortierellomycetes</taxon>
        <taxon>Mortierellales</taxon>
        <taxon>Mortierellaceae</taxon>
        <taxon>Linnemannia</taxon>
    </lineage>
</organism>
<name>A0AAD4H312_9FUNG</name>
<evidence type="ECO:0000313" key="7">
    <source>
        <dbReference type="EMBL" id="KAG0268369.1"/>
    </source>
</evidence>
<dbReference type="InterPro" id="IPR043145">
    <property type="entry name" value="Znf_ZZ_sf"/>
</dbReference>
<dbReference type="GO" id="GO:0070013">
    <property type="term" value="C:intracellular organelle lumen"/>
    <property type="evidence" value="ECO:0007669"/>
    <property type="project" value="UniProtKB-ARBA"/>
</dbReference>
<dbReference type="InterPro" id="IPR013783">
    <property type="entry name" value="Ig-like_fold"/>
</dbReference>
<protein>
    <recommendedName>
        <fullName evidence="6">ZZ-type domain-containing protein</fullName>
    </recommendedName>
</protein>
<comment type="caution">
    <text evidence="7">The sequence shown here is derived from an EMBL/GenBank/DDBJ whole genome shotgun (WGS) entry which is preliminary data.</text>
</comment>
<feature type="compositionally biased region" description="Acidic residues" evidence="5">
    <location>
        <begin position="475"/>
        <end position="527"/>
    </location>
</feature>
<dbReference type="AlphaFoldDB" id="A0AAD4H312"/>
<dbReference type="PROSITE" id="PS50135">
    <property type="entry name" value="ZF_ZZ_2"/>
    <property type="match status" value="3"/>
</dbReference>
<evidence type="ECO:0000313" key="8">
    <source>
        <dbReference type="Proteomes" id="UP001194580"/>
    </source>
</evidence>
<keyword evidence="2 4" id="KW-0863">Zinc-finger</keyword>
<feature type="region of interest" description="Disordered" evidence="5">
    <location>
        <begin position="473"/>
        <end position="555"/>
    </location>
</feature>
<feature type="domain" description="ZZ-type" evidence="6">
    <location>
        <begin position="279"/>
        <end position="331"/>
    </location>
</feature>
<dbReference type="Proteomes" id="UP001194580">
    <property type="component" value="Unassembled WGS sequence"/>
</dbReference>
<dbReference type="SUPFAM" id="SSF57850">
    <property type="entry name" value="RING/U-box"/>
    <property type="match status" value="3"/>
</dbReference>
<gene>
    <name evidence="7" type="ORF">BGZ95_002481</name>
</gene>
<keyword evidence="3" id="KW-0862">Zinc</keyword>
<evidence type="ECO:0000256" key="3">
    <source>
        <dbReference type="ARBA" id="ARBA00022833"/>
    </source>
</evidence>
<dbReference type="EMBL" id="JAAAIL010001529">
    <property type="protein sequence ID" value="KAG0268369.1"/>
    <property type="molecule type" value="Genomic_DNA"/>
</dbReference>
<evidence type="ECO:0000259" key="6">
    <source>
        <dbReference type="PROSITE" id="PS50135"/>
    </source>
</evidence>
<dbReference type="FunFam" id="3.30.60.90:FF:000007">
    <property type="entry name" value="Next to BRCA1 gene 1 protein"/>
    <property type="match status" value="1"/>
</dbReference>
<feature type="compositionally biased region" description="Polar residues" evidence="5">
    <location>
        <begin position="545"/>
        <end position="555"/>
    </location>
</feature>
<keyword evidence="1" id="KW-0479">Metal-binding</keyword>
<evidence type="ECO:0000256" key="5">
    <source>
        <dbReference type="SAM" id="MobiDB-lite"/>
    </source>
</evidence>
<dbReference type="PANTHER" id="PTHR20930:SF0">
    <property type="entry name" value="PROTEIN ILRUN"/>
    <property type="match status" value="1"/>
</dbReference>
<dbReference type="Gene3D" id="3.30.60.90">
    <property type="match status" value="3"/>
</dbReference>
<evidence type="ECO:0000256" key="4">
    <source>
        <dbReference type="PROSITE-ProRule" id="PRU00228"/>
    </source>
</evidence>
<dbReference type="Pfam" id="PF00569">
    <property type="entry name" value="ZZ"/>
    <property type="match status" value="3"/>
</dbReference>
<feature type="domain" description="ZZ-type" evidence="6">
    <location>
        <begin position="341"/>
        <end position="394"/>
    </location>
</feature>
<dbReference type="GO" id="GO:0005737">
    <property type="term" value="C:cytoplasm"/>
    <property type="evidence" value="ECO:0007669"/>
    <property type="project" value="UniProtKB-ARBA"/>
</dbReference>